<reference evidence="2" key="1">
    <citation type="submission" date="2020-07" db="EMBL/GenBank/DDBJ databases">
        <title>Clarias magur genome sequencing, assembly and annotation.</title>
        <authorList>
            <person name="Kushwaha B."/>
            <person name="Kumar R."/>
            <person name="Das P."/>
            <person name="Joshi C.G."/>
            <person name="Kumar D."/>
            <person name="Nagpure N.S."/>
            <person name="Pandey M."/>
            <person name="Agarwal S."/>
            <person name="Srivastava S."/>
            <person name="Singh M."/>
            <person name="Sahoo L."/>
            <person name="Jayasankar P."/>
            <person name="Meher P.K."/>
            <person name="Koringa P.G."/>
            <person name="Iquebal M.A."/>
            <person name="Das S.P."/>
            <person name="Bit A."/>
            <person name="Patnaik S."/>
            <person name="Patel N."/>
            <person name="Shah T.M."/>
            <person name="Hinsu A."/>
            <person name="Jena J.K."/>
        </authorList>
    </citation>
    <scope>NUCLEOTIDE SEQUENCE</scope>
    <source>
        <strain evidence="2">CIFAMagur01</strain>
        <tissue evidence="2">Testis</tissue>
    </source>
</reference>
<feature type="chain" id="PRO_5035313455" evidence="1">
    <location>
        <begin position="26"/>
        <end position="89"/>
    </location>
</feature>
<keyword evidence="3" id="KW-1185">Reference proteome</keyword>
<keyword evidence="1" id="KW-0732">Signal</keyword>
<comment type="caution">
    <text evidence="2">The sequence shown here is derived from an EMBL/GenBank/DDBJ whole genome shotgun (WGS) entry which is preliminary data.</text>
</comment>
<feature type="signal peptide" evidence="1">
    <location>
        <begin position="1"/>
        <end position="25"/>
    </location>
</feature>
<accession>A0A8J4UEX4</accession>
<sequence>AWGRFPPRGLCAWSLHVAWLGSMEAIRSAVTPRAPPSMKRVSEVDFRSGTALEQLASHVQELVQLEQGEFGDQTALEVHTAKDFIFNML</sequence>
<dbReference type="OrthoDB" id="9898039at2759"/>
<feature type="non-terminal residue" evidence="2">
    <location>
        <position position="89"/>
    </location>
</feature>
<feature type="non-terminal residue" evidence="2">
    <location>
        <position position="1"/>
    </location>
</feature>
<dbReference type="AlphaFoldDB" id="A0A8J4UEX4"/>
<name>A0A8J4UEX4_CLAMG</name>
<dbReference type="EMBL" id="QNUK01000045">
    <property type="protein sequence ID" value="KAF5905361.1"/>
    <property type="molecule type" value="Genomic_DNA"/>
</dbReference>
<evidence type="ECO:0000256" key="1">
    <source>
        <dbReference type="SAM" id="SignalP"/>
    </source>
</evidence>
<dbReference type="Proteomes" id="UP000727407">
    <property type="component" value="Unassembled WGS sequence"/>
</dbReference>
<gene>
    <name evidence="2" type="ORF">DAT39_004839</name>
</gene>
<proteinExistence type="predicted"/>
<evidence type="ECO:0000313" key="3">
    <source>
        <dbReference type="Proteomes" id="UP000727407"/>
    </source>
</evidence>
<organism evidence="2 3">
    <name type="scientific">Clarias magur</name>
    <name type="common">Asian catfish</name>
    <name type="synonym">Macropteronotus magur</name>
    <dbReference type="NCBI Taxonomy" id="1594786"/>
    <lineage>
        <taxon>Eukaryota</taxon>
        <taxon>Metazoa</taxon>
        <taxon>Chordata</taxon>
        <taxon>Craniata</taxon>
        <taxon>Vertebrata</taxon>
        <taxon>Euteleostomi</taxon>
        <taxon>Actinopterygii</taxon>
        <taxon>Neopterygii</taxon>
        <taxon>Teleostei</taxon>
        <taxon>Ostariophysi</taxon>
        <taxon>Siluriformes</taxon>
        <taxon>Clariidae</taxon>
        <taxon>Clarias</taxon>
    </lineage>
</organism>
<protein>
    <submittedName>
        <fullName evidence="2">Protein MB21D2-like</fullName>
    </submittedName>
</protein>
<evidence type="ECO:0000313" key="2">
    <source>
        <dbReference type="EMBL" id="KAF5905361.1"/>
    </source>
</evidence>